<sequence>MFVEKAIQLVSNIPLSNNTVVTQISDMTGDVKETLLSHIKCSKFALQMNELTDVAMGAFFADHYQPTHQGVKYLILWTQFFSSNEIPWENCADICTDGVTMLEPLPKLKLRQRTAAAVIAFFTYMH</sequence>
<dbReference type="PANTHER" id="PTHR45913">
    <property type="entry name" value="EPM2A-INTERACTING PROTEIN 1"/>
    <property type="match status" value="1"/>
</dbReference>
<proteinExistence type="predicted"/>
<reference evidence="1 2" key="1">
    <citation type="submission" date="2023-02" db="EMBL/GenBank/DDBJ databases">
        <title>LHISI_Scaffold_Assembly.</title>
        <authorList>
            <person name="Stuart O.P."/>
            <person name="Cleave R."/>
            <person name="Magrath M.J.L."/>
            <person name="Mikheyev A.S."/>
        </authorList>
    </citation>
    <scope>NUCLEOTIDE SEQUENCE [LARGE SCALE GENOMIC DNA]</scope>
    <source>
        <strain evidence="1">Daus_M_001</strain>
        <tissue evidence="1">Leg muscle</tissue>
    </source>
</reference>
<evidence type="ECO:0000313" key="2">
    <source>
        <dbReference type="Proteomes" id="UP001159363"/>
    </source>
</evidence>
<comment type="caution">
    <text evidence="1">The sequence shown here is derived from an EMBL/GenBank/DDBJ whole genome shotgun (WGS) entry which is preliminary data.</text>
</comment>
<accession>A0ABQ9HXF7</accession>
<dbReference type="EMBL" id="JARBHB010000003">
    <property type="protein sequence ID" value="KAJ8889061.1"/>
    <property type="molecule type" value="Genomic_DNA"/>
</dbReference>
<name>A0ABQ9HXF7_9NEOP</name>
<protein>
    <submittedName>
        <fullName evidence="1">Uncharacterized protein</fullName>
    </submittedName>
</protein>
<organism evidence="1 2">
    <name type="scientific">Dryococelus australis</name>
    <dbReference type="NCBI Taxonomy" id="614101"/>
    <lineage>
        <taxon>Eukaryota</taxon>
        <taxon>Metazoa</taxon>
        <taxon>Ecdysozoa</taxon>
        <taxon>Arthropoda</taxon>
        <taxon>Hexapoda</taxon>
        <taxon>Insecta</taxon>
        <taxon>Pterygota</taxon>
        <taxon>Neoptera</taxon>
        <taxon>Polyneoptera</taxon>
        <taxon>Phasmatodea</taxon>
        <taxon>Verophasmatodea</taxon>
        <taxon>Anareolatae</taxon>
        <taxon>Phasmatidae</taxon>
        <taxon>Eurycanthinae</taxon>
        <taxon>Dryococelus</taxon>
    </lineage>
</organism>
<keyword evidence="2" id="KW-1185">Reference proteome</keyword>
<dbReference type="Proteomes" id="UP001159363">
    <property type="component" value="Chromosome 3"/>
</dbReference>
<dbReference type="PANTHER" id="PTHR45913:SF19">
    <property type="entry name" value="LOW QUALITY PROTEIN: ZINC FINGER BED DOMAIN-CONTAINING PROTEIN 5-LIKE"/>
    <property type="match status" value="1"/>
</dbReference>
<gene>
    <name evidence="1" type="ORF">PR048_008555</name>
</gene>
<evidence type="ECO:0000313" key="1">
    <source>
        <dbReference type="EMBL" id="KAJ8889061.1"/>
    </source>
</evidence>